<dbReference type="PROSITE" id="PS00061">
    <property type="entry name" value="ADH_SHORT"/>
    <property type="match status" value="1"/>
</dbReference>
<comment type="function">
    <text evidence="6">Catalyzes the NADPH-dependent reduction of beta-ketoacyl-ACP substrates to beta-hydroxyacyl-ACP products, the first reductive step in the elongation cycle of fatty acid biosynthesis.</text>
</comment>
<name>A0A855X375_9BACT</name>
<dbReference type="Proteomes" id="UP000250918">
    <property type="component" value="Unassembled WGS sequence"/>
</dbReference>
<protein>
    <recommendedName>
        <fullName evidence="6">3-oxoacyl-[acyl-carrier-protein] reductase</fullName>
        <ecNumber evidence="6">1.1.1.100</ecNumber>
    </recommendedName>
</protein>
<dbReference type="InterPro" id="IPR036291">
    <property type="entry name" value="NAD(P)-bd_dom_sf"/>
</dbReference>
<dbReference type="PANTHER" id="PTHR42760:SF133">
    <property type="entry name" value="3-OXOACYL-[ACYL-CARRIER-PROTEIN] REDUCTASE"/>
    <property type="match status" value="1"/>
</dbReference>
<comment type="subunit">
    <text evidence="6">Homotetramer.</text>
</comment>
<reference evidence="8 9" key="1">
    <citation type="journal article" date="2018" name="ISME J.">
        <title>A methanotrophic archaeon couples anaerobic oxidation of methane to Fe(III) reduction.</title>
        <authorList>
            <person name="Cai C."/>
            <person name="Leu A.O."/>
            <person name="Xie G.J."/>
            <person name="Guo J."/>
            <person name="Feng Y."/>
            <person name="Zhao J.X."/>
            <person name="Tyson G.W."/>
            <person name="Yuan Z."/>
            <person name="Hu S."/>
        </authorList>
    </citation>
    <scope>NUCLEOTIDE SEQUENCE [LARGE SCALE GENOMIC DNA]</scope>
    <source>
        <strain evidence="8">FeB_12</strain>
    </source>
</reference>
<evidence type="ECO:0000256" key="5">
    <source>
        <dbReference type="PIRSR" id="PIRSR611284-2"/>
    </source>
</evidence>
<dbReference type="InterPro" id="IPR020904">
    <property type="entry name" value="Sc_DH/Rdtase_CS"/>
</dbReference>
<dbReference type="AlphaFoldDB" id="A0A855X375"/>
<comment type="catalytic activity">
    <reaction evidence="6">
        <text>a (3R)-hydroxyacyl-[ACP] + NADP(+) = a 3-oxoacyl-[ACP] + NADPH + H(+)</text>
        <dbReference type="Rhea" id="RHEA:17397"/>
        <dbReference type="Rhea" id="RHEA-COMP:9916"/>
        <dbReference type="Rhea" id="RHEA-COMP:9945"/>
        <dbReference type="ChEBI" id="CHEBI:15378"/>
        <dbReference type="ChEBI" id="CHEBI:57783"/>
        <dbReference type="ChEBI" id="CHEBI:58349"/>
        <dbReference type="ChEBI" id="CHEBI:78776"/>
        <dbReference type="ChEBI" id="CHEBI:78827"/>
        <dbReference type="EC" id="1.1.1.100"/>
    </reaction>
</comment>
<dbReference type="UniPathway" id="UPA00094"/>
<gene>
    <name evidence="8" type="primary">fabG</name>
    <name evidence="8" type="ORF">C3F09_10380</name>
</gene>
<evidence type="ECO:0000313" key="9">
    <source>
        <dbReference type="Proteomes" id="UP000250918"/>
    </source>
</evidence>
<dbReference type="Gene3D" id="3.40.50.720">
    <property type="entry name" value="NAD(P)-binding Rossmann-like Domain"/>
    <property type="match status" value="1"/>
</dbReference>
<feature type="binding site" evidence="5">
    <location>
        <begin position="59"/>
        <end position="60"/>
    </location>
    <ligand>
        <name>NADP(+)</name>
        <dbReference type="ChEBI" id="CHEBI:58349"/>
    </ligand>
</feature>
<dbReference type="GO" id="GO:0006633">
    <property type="term" value="P:fatty acid biosynthetic process"/>
    <property type="evidence" value="ECO:0007669"/>
    <property type="project" value="UniProtKB-UniPathway"/>
</dbReference>
<evidence type="ECO:0000259" key="7">
    <source>
        <dbReference type="SMART" id="SM00822"/>
    </source>
</evidence>
<dbReference type="PANTHER" id="PTHR42760">
    <property type="entry name" value="SHORT-CHAIN DEHYDROGENASES/REDUCTASES FAMILY MEMBER"/>
    <property type="match status" value="1"/>
</dbReference>
<dbReference type="GO" id="GO:0004316">
    <property type="term" value="F:3-oxoacyl-[acyl-carrier-protein] reductase (NADPH) activity"/>
    <property type="evidence" value="ECO:0007669"/>
    <property type="project" value="UniProtKB-UniRule"/>
</dbReference>
<dbReference type="InterPro" id="IPR002347">
    <property type="entry name" value="SDR_fam"/>
</dbReference>
<keyword evidence="6" id="KW-0276">Fatty acid metabolism</keyword>
<dbReference type="InterPro" id="IPR011284">
    <property type="entry name" value="3oxo_ACP_reduc"/>
</dbReference>
<dbReference type="NCBIfam" id="NF005559">
    <property type="entry name" value="PRK07231.1"/>
    <property type="match status" value="1"/>
</dbReference>
<dbReference type="SUPFAM" id="SSF51735">
    <property type="entry name" value="NAD(P)-binding Rossmann-fold domains"/>
    <property type="match status" value="1"/>
</dbReference>
<comment type="pathway">
    <text evidence="6">Lipid metabolism; fatty acid biosynthesis.</text>
</comment>
<feature type="binding site" evidence="5">
    <location>
        <position position="86"/>
    </location>
    <ligand>
        <name>NADP(+)</name>
        <dbReference type="ChEBI" id="CHEBI:58349"/>
    </ligand>
</feature>
<proteinExistence type="inferred from homology"/>
<comment type="caution">
    <text evidence="8">The sequence shown here is derived from an EMBL/GenBank/DDBJ whole genome shotgun (WGS) entry which is preliminary data.</text>
</comment>
<feature type="domain" description="Ketoreductase" evidence="7">
    <location>
        <begin position="6"/>
        <end position="182"/>
    </location>
</feature>
<feature type="active site" description="Proton acceptor" evidence="4">
    <location>
        <position position="151"/>
    </location>
</feature>
<feature type="binding site" evidence="5">
    <location>
        <begin position="151"/>
        <end position="155"/>
    </location>
    <ligand>
        <name>NADP(+)</name>
        <dbReference type="ChEBI" id="CHEBI:58349"/>
    </ligand>
</feature>
<dbReference type="GO" id="GO:0051287">
    <property type="term" value="F:NAD binding"/>
    <property type="evidence" value="ECO:0007669"/>
    <property type="project" value="UniProtKB-UniRule"/>
</dbReference>
<evidence type="ECO:0000313" key="8">
    <source>
        <dbReference type="EMBL" id="PWB69379.1"/>
    </source>
</evidence>
<accession>A0A855X375</accession>
<dbReference type="EMBL" id="PQAP01000172">
    <property type="protein sequence ID" value="PWB69379.1"/>
    <property type="molecule type" value="Genomic_DNA"/>
</dbReference>
<evidence type="ECO:0000256" key="6">
    <source>
        <dbReference type="RuleBase" id="RU366074"/>
    </source>
</evidence>
<dbReference type="InterPro" id="IPR057326">
    <property type="entry name" value="KR_dom"/>
</dbReference>
<organism evidence="8 9">
    <name type="scientific">candidate division GN15 bacterium</name>
    <dbReference type="NCBI Taxonomy" id="2072418"/>
    <lineage>
        <taxon>Bacteria</taxon>
        <taxon>candidate division GN15</taxon>
    </lineage>
</organism>
<dbReference type="SMART" id="SM00822">
    <property type="entry name" value="PKS_KR"/>
    <property type="match status" value="1"/>
</dbReference>
<keyword evidence="6" id="KW-0443">Lipid metabolism</keyword>
<dbReference type="NCBIfam" id="NF009466">
    <property type="entry name" value="PRK12826.1-2"/>
    <property type="match status" value="1"/>
</dbReference>
<evidence type="ECO:0000256" key="4">
    <source>
        <dbReference type="PIRSR" id="PIRSR611284-1"/>
    </source>
</evidence>
<dbReference type="Pfam" id="PF13561">
    <property type="entry name" value="adh_short_C2"/>
    <property type="match status" value="1"/>
</dbReference>
<comment type="similarity">
    <text evidence="1 6">Belongs to the short-chain dehydrogenases/reductases (SDR) family.</text>
</comment>
<dbReference type="PRINTS" id="PR00081">
    <property type="entry name" value="GDHRDH"/>
</dbReference>
<keyword evidence="2 5" id="KW-0521">NADP</keyword>
<feature type="binding site" evidence="5">
    <location>
        <position position="184"/>
    </location>
    <ligand>
        <name>NADP(+)</name>
        <dbReference type="ChEBI" id="CHEBI:58349"/>
    </ligand>
</feature>
<keyword evidence="3 6" id="KW-0560">Oxidoreductase</keyword>
<evidence type="ECO:0000256" key="2">
    <source>
        <dbReference type="ARBA" id="ARBA00022857"/>
    </source>
</evidence>
<dbReference type="FunFam" id="3.40.50.720:FF:000115">
    <property type="entry name" value="3-oxoacyl-[acyl-carrier-protein] reductase FabG"/>
    <property type="match status" value="1"/>
</dbReference>
<keyword evidence="6" id="KW-0444">Lipid biosynthesis</keyword>
<feature type="binding site" evidence="5">
    <location>
        <begin position="12"/>
        <end position="15"/>
    </location>
    <ligand>
        <name>NADP(+)</name>
        <dbReference type="ChEBI" id="CHEBI:58349"/>
    </ligand>
</feature>
<dbReference type="EC" id="1.1.1.100" evidence="6"/>
<sequence length="243" mass="25209">MNFTGKVVIVTGSARGIGRAIAQAFADAGARVVISDLDQAQVDSVAGEIGHGAIGVKANVVESADIETLIATVQEKLGRIDVVVNNAGITRDTLMIRMDEKDWDLVLDINLKGAFLVTKAAARVMMKQRSGRIVNISSVVGLGGNAGQANYSASKAGLIGLTKSAAKELCSRGITVNAVAPGFIETEMTQKLPEAARQAFLNRSLINRPGSPDDVAAAVMFLASDEASFITGQVLAVDGGLTV</sequence>
<dbReference type="PRINTS" id="PR00080">
    <property type="entry name" value="SDRFAMILY"/>
</dbReference>
<evidence type="ECO:0000256" key="1">
    <source>
        <dbReference type="ARBA" id="ARBA00006484"/>
    </source>
</evidence>
<dbReference type="NCBIfam" id="TIGR01830">
    <property type="entry name" value="3oxo_ACP_reduc"/>
    <property type="match status" value="1"/>
</dbReference>
<keyword evidence="6" id="KW-0275">Fatty acid biosynthesis</keyword>
<evidence type="ECO:0000256" key="3">
    <source>
        <dbReference type="ARBA" id="ARBA00023002"/>
    </source>
</evidence>
<dbReference type="CDD" id="cd05333">
    <property type="entry name" value="BKR_SDR_c"/>
    <property type="match status" value="1"/>
</dbReference>